<dbReference type="Pfam" id="PF00857">
    <property type="entry name" value="Isochorismatase"/>
    <property type="match status" value="1"/>
</dbReference>
<keyword evidence="4" id="KW-0378">Hydrolase</keyword>
<evidence type="ECO:0000313" key="10">
    <source>
        <dbReference type="Proteomes" id="UP000799767"/>
    </source>
</evidence>
<dbReference type="GO" id="GO:0008936">
    <property type="term" value="F:nicotinamidase activity"/>
    <property type="evidence" value="ECO:0007669"/>
    <property type="project" value="UniProtKB-EC"/>
</dbReference>
<dbReference type="SUPFAM" id="SSF52499">
    <property type="entry name" value="Isochorismatase-like hydrolases"/>
    <property type="match status" value="1"/>
</dbReference>
<evidence type="ECO:0000256" key="4">
    <source>
        <dbReference type="ARBA" id="ARBA00022801"/>
    </source>
</evidence>
<keyword evidence="3" id="KW-0479">Metal-binding</keyword>
<evidence type="ECO:0000313" key="9">
    <source>
        <dbReference type="EMBL" id="KAF2481227.1"/>
    </source>
</evidence>
<dbReference type="GO" id="GO:0019363">
    <property type="term" value="P:pyridine nucleotide biosynthetic process"/>
    <property type="evidence" value="ECO:0007669"/>
    <property type="project" value="UniProtKB-KW"/>
</dbReference>
<comment type="pathway">
    <text evidence="5">Cofactor biosynthesis; nicotinate biosynthesis; nicotinate from nicotinamide: step 1/1.</text>
</comment>
<dbReference type="GeneID" id="54472357"/>
<dbReference type="InterPro" id="IPR052347">
    <property type="entry name" value="Isochorismatase_Nicotinamidase"/>
</dbReference>
<feature type="domain" description="Isochorismatase-like" evidence="8">
    <location>
        <begin position="9"/>
        <end position="203"/>
    </location>
</feature>
<dbReference type="InterPro" id="IPR000868">
    <property type="entry name" value="Isochorismatase-like_dom"/>
</dbReference>
<comment type="similarity">
    <text evidence="1">Belongs to the isochorismatase family.</text>
</comment>
<dbReference type="PANTHER" id="PTHR11080:SF2">
    <property type="entry name" value="LD05707P"/>
    <property type="match status" value="1"/>
</dbReference>
<evidence type="ECO:0000256" key="2">
    <source>
        <dbReference type="ARBA" id="ARBA00022642"/>
    </source>
</evidence>
<dbReference type="EMBL" id="MU001638">
    <property type="protein sequence ID" value="KAF2481227.1"/>
    <property type="molecule type" value="Genomic_DNA"/>
</dbReference>
<dbReference type="InterPro" id="IPR036380">
    <property type="entry name" value="Isochorismatase-like_sf"/>
</dbReference>
<dbReference type="PANTHER" id="PTHR11080">
    <property type="entry name" value="PYRAZINAMIDASE/NICOTINAMIDASE"/>
    <property type="match status" value="1"/>
</dbReference>
<keyword evidence="2" id="KW-0662">Pyridine nucleotide biosynthesis</keyword>
<keyword evidence="10" id="KW-1185">Reference proteome</keyword>
<dbReference type="RefSeq" id="XP_033587797.1">
    <property type="nucleotide sequence ID" value="XM_033731355.1"/>
</dbReference>
<dbReference type="Gene3D" id="3.40.50.850">
    <property type="entry name" value="Isochorismatase-like"/>
    <property type="match status" value="1"/>
</dbReference>
<proteinExistence type="inferred from homology"/>
<dbReference type="AlphaFoldDB" id="A0A6A6PPP4"/>
<dbReference type="GO" id="GO:0046872">
    <property type="term" value="F:metal ion binding"/>
    <property type="evidence" value="ECO:0007669"/>
    <property type="project" value="UniProtKB-KW"/>
</dbReference>
<evidence type="ECO:0000256" key="6">
    <source>
        <dbReference type="ARBA" id="ARBA00039017"/>
    </source>
</evidence>
<name>A0A6A6PPP4_9PEZI</name>
<dbReference type="Proteomes" id="UP000799767">
    <property type="component" value="Unassembled WGS sequence"/>
</dbReference>
<evidence type="ECO:0000256" key="1">
    <source>
        <dbReference type="ARBA" id="ARBA00006336"/>
    </source>
</evidence>
<protein>
    <recommendedName>
        <fullName evidence="6">nicotinamidase</fullName>
        <ecNumber evidence="6">3.5.1.19</ecNumber>
    </recommendedName>
    <alternativeName>
        <fullName evidence="7">Nicotinamide deamidase</fullName>
    </alternativeName>
</protein>
<evidence type="ECO:0000256" key="7">
    <source>
        <dbReference type="ARBA" id="ARBA00043224"/>
    </source>
</evidence>
<organism evidence="9 10">
    <name type="scientific">Neohortaea acidophila</name>
    <dbReference type="NCBI Taxonomy" id="245834"/>
    <lineage>
        <taxon>Eukaryota</taxon>
        <taxon>Fungi</taxon>
        <taxon>Dikarya</taxon>
        <taxon>Ascomycota</taxon>
        <taxon>Pezizomycotina</taxon>
        <taxon>Dothideomycetes</taxon>
        <taxon>Dothideomycetidae</taxon>
        <taxon>Mycosphaerellales</taxon>
        <taxon>Teratosphaeriaceae</taxon>
        <taxon>Neohortaea</taxon>
    </lineage>
</organism>
<reference evidence="9" key="1">
    <citation type="journal article" date="2020" name="Stud. Mycol.">
        <title>101 Dothideomycetes genomes: a test case for predicting lifestyles and emergence of pathogens.</title>
        <authorList>
            <person name="Haridas S."/>
            <person name="Albert R."/>
            <person name="Binder M."/>
            <person name="Bloem J."/>
            <person name="Labutti K."/>
            <person name="Salamov A."/>
            <person name="Andreopoulos B."/>
            <person name="Baker S."/>
            <person name="Barry K."/>
            <person name="Bills G."/>
            <person name="Bluhm B."/>
            <person name="Cannon C."/>
            <person name="Castanera R."/>
            <person name="Culley D."/>
            <person name="Daum C."/>
            <person name="Ezra D."/>
            <person name="Gonzalez J."/>
            <person name="Henrissat B."/>
            <person name="Kuo A."/>
            <person name="Liang C."/>
            <person name="Lipzen A."/>
            <person name="Lutzoni F."/>
            <person name="Magnuson J."/>
            <person name="Mondo S."/>
            <person name="Nolan M."/>
            <person name="Ohm R."/>
            <person name="Pangilinan J."/>
            <person name="Park H.-J."/>
            <person name="Ramirez L."/>
            <person name="Alfaro M."/>
            <person name="Sun H."/>
            <person name="Tritt A."/>
            <person name="Yoshinaga Y."/>
            <person name="Zwiers L.-H."/>
            <person name="Turgeon B."/>
            <person name="Goodwin S."/>
            <person name="Spatafora J."/>
            <person name="Crous P."/>
            <person name="Grigoriev I."/>
        </authorList>
    </citation>
    <scope>NUCLEOTIDE SEQUENCE</scope>
    <source>
        <strain evidence="9">CBS 113389</strain>
    </source>
</reference>
<dbReference type="CDD" id="cd01011">
    <property type="entry name" value="nicotinamidase"/>
    <property type="match status" value="1"/>
</dbReference>
<sequence length="230" mass="25236">MTLSGKAGLAVIDVQEDFCEPNGSLAVKGGRELAEVWNDLLSLPFAVKLATRDYHPQDHISFASQHSGKQPFADTLMVKNPENESDDPFTVTLWPDHCVQGTKGCEIIPELDQSKLTQVIRKGWDKRVEAFSAFGPAYRNPRVGMSGLGDSLREAGITDLFVVGLAYDYCVKHTAIDAVEHGFKTYVIEDATAAIDKSDEGLAKLRKELQDKGVTIIDLNSKELDAVRKA</sequence>
<gene>
    <name evidence="9" type="ORF">BDY17DRAFT_253618</name>
</gene>
<evidence type="ECO:0000259" key="8">
    <source>
        <dbReference type="Pfam" id="PF00857"/>
    </source>
</evidence>
<dbReference type="OrthoDB" id="3341310at2759"/>
<evidence type="ECO:0000256" key="3">
    <source>
        <dbReference type="ARBA" id="ARBA00022723"/>
    </source>
</evidence>
<evidence type="ECO:0000256" key="5">
    <source>
        <dbReference type="ARBA" id="ARBA00037900"/>
    </source>
</evidence>
<dbReference type="EC" id="3.5.1.19" evidence="6"/>
<accession>A0A6A6PPP4</accession>